<feature type="compositionally biased region" description="Basic and acidic residues" evidence="1">
    <location>
        <begin position="1298"/>
        <end position="1307"/>
    </location>
</feature>
<dbReference type="GO" id="GO:0071818">
    <property type="term" value="C:BAT3 complex"/>
    <property type="evidence" value="ECO:0007669"/>
    <property type="project" value="TreeGrafter"/>
</dbReference>
<keyword evidence="2" id="KW-0812">Transmembrane</keyword>
<gene>
    <name evidence="4" type="ORF">PKNA1_C2_0720100</name>
    <name evidence="5" type="ORF">PKNA1_H1_0720100</name>
</gene>
<feature type="compositionally biased region" description="Polar residues" evidence="1">
    <location>
        <begin position="641"/>
        <end position="654"/>
    </location>
</feature>
<feature type="region of interest" description="Disordered" evidence="1">
    <location>
        <begin position="1019"/>
        <end position="1054"/>
    </location>
</feature>
<evidence type="ECO:0000256" key="1">
    <source>
        <dbReference type="SAM" id="MobiDB-lite"/>
    </source>
</evidence>
<proteinExistence type="predicted"/>
<reference evidence="5" key="2">
    <citation type="submission" date="2016-05" db="EMBL/GenBank/DDBJ databases">
        <authorList>
            <person name="Lavstsen T."/>
            <person name="Jespersen J.S."/>
        </authorList>
    </citation>
    <scope>NUCLEOTIDE SEQUENCE [LARGE SCALE GENOMIC DNA]</scope>
</reference>
<feature type="compositionally biased region" description="Basic and acidic residues" evidence="1">
    <location>
        <begin position="1102"/>
        <end position="1120"/>
    </location>
</feature>
<keyword evidence="2" id="KW-0472">Membrane</keyword>
<dbReference type="Proteomes" id="UP000182128">
    <property type="component" value="Unassembled WGS sequence"/>
</dbReference>
<feature type="region of interest" description="Disordered" evidence="1">
    <location>
        <begin position="82"/>
        <end position="110"/>
    </location>
</feature>
<feature type="transmembrane region" description="Helical" evidence="2">
    <location>
        <begin position="861"/>
        <end position="883"/>
    </location>
</feature>
<feature type="compositionally biased region" description="Basic residues" evidence="1">
    <location>
        <begin position="493"/>
        <end position="508"/>
    </location>
</feature>
<feature type="region of interest" description="Disordered" evidence="1">
    <location>
        <begin position="317"/>
        <end position="508"/>
    </location>
</feature>
<evidence type="ECO:0000313" key="7">
    <source>
        <dbReference type="Proteomes" id="UP000182142"/>
    </source>
</evidence>
<feature type="compositionally biased region" description="Polar residues" evidence="1">
    <location>
        <begin position="343"/>
        <end position="354"/>
    </location>
</feature>
<feature type="region of interest" description="Disordered" evidence="1">
    <location>
        <begin position="1188"/>
        <end position="1321"/>
    </location>
</feature>
<evidence type="ECO:0000259" key="3">
    <source>
        <dbReference type="PROSITE" id="PS50053"/>
    </source>
</evidence>
<dbReference type="Pfam" id="PF00240">
    <property type="entry name" value="ubiquitin"/>
    <property type="match status" value="1"/>
</dbReference>
<feature type="compositionally biased region" description="Acidic residues" evidence="1">
    <location>
        <begin position="472"/>
        <end position="488"/>
    </location>
</feature>
<feature type="domain" description="Ubiquitin-like" evidence="3">
    <location>
        <begin position="7"/>
        <end position="82"/>
    </location>
</feature>
<feature type="compositionally biased region" description="Basic residues" evidence="1">
    <location>
        <begin position="436"/>
        <end position="456"/>
    </location>
</feature>
<feature type="compositionally biased region" description="Basic residues" evidence="1">
    <location>
        <begin position="373"/>
        <end position="383"/>
    </location>
</feature>
<feature type="region of interest" description="Disordered" evidence="1">
    <location>
        <begin position="639"/>
        <end position="664"/>
    </location>
</feature>
<dbReference type="SMART" id="SM00213">
    <property type="entry name" value="UBQ"/>
    <property type="match status" value="1"/>
</dbReference>
<reference evidence="6 7" key="1">
    <citation type="submission" date="2016-05" db="EMBL/GenBank/DDBJ databases">
        <authorList>
            <person name="Sharaf H."/>
        </authorList>
    </citation>
    <scope>NUCLEOTIDE SEQUENCE [LARGE SCALE GENOMIC DNA]</scope>
    <source>
        <strain evidence="6 7">H</strain>
    </source>
</reference>
<feature type="compositionally biased region" description="Low complexity" evidence="1">
    <location>
        <begin position="90"/>
        <end position="110"/>
    </location>
</feature>
<protein>
    <submittedName>
        <fullName evidence="5">Ubiquitin-like protein, putative</fullName>
    </submittedName>
</protein>
<dbReference type="PROSITE" id="PS50053">
    <property type="entry name" value="UBIQUITIN_2"/>
    <property type="match status" value="1"/>
</dbReference>
<dbReference type="PANTHER" id="PTHR15204:SF0">
    <property type="entry name" value="LARGE PROLINE-RICH PROTEIN BAG6"/>
    <property type="match status" value="1"/>
</dbReference>
<feature type="compositionally biased region" description="Basic residues" evidence="1">
    <location>
        <begin position="392"/>
        <end position="404"/>
    </location>
</feature>
<dbReference type="GO" id="GO:0036503">
    <property type="term" value="P:ERAD pathway"/>
    <property type="evidence" value="ECO:0007669"/>
    <property type="project" value="TreeGrafter"/>
</dbReference>
<evidence type="ECO:0000313" key="4">
    <source>
        <dbReference type="EMBL" id="SBO23185.1"/>
    </source>
</evidence>
<feature type="compositionally biased region" description="Low complexity" evidence="1">
    <location>
        <begin position="1138"/>
        <end position="1160"/>
    </location>
</feature>
<dbReference type="InterPro" id="IPR029071">
    <property type="entry name" value="Ubiquitin-like_domsf"/>
</dbReference>
<dbReference type="Proteomes" id="UP000182142">
    <property type="component" value="Unassembled WGS sequence"/>
</dbReference>
<dbReference type="OrthoDB" id="428577at2759"/>
<feature type="compositionally biased region" description="Low complexity" evidence="1">
    <location>
        <begin position="411"/>
        <end position="426"/>
    </location>
</feature>
<dbReference type="Gene3D" id="3.10.20.90">
    <property type="entry name" value="Phosphatidylinositol 3-kinase Catalytic Subunit, Chain A, domain 1"/>
    <property type="match status" value="1"/>
</dbReference>
<feature type="compositionally biased region" description="Basic and acidic residues" evidence="1">
    <location>
        <begin position="1235"/>
        <end position="1289"/>
    </location>
</feature>
<feature type="region of interest" description="Disordered" evidence="1">
    <location>
        <begin position="1068"/>
        <end position="1175"/>
    </location>
</feature>
<dbReference type="EMBL" id="CWHQ02000007">
    <property type="protein sequence ID" value="SBO23185.1"/>
    <property type="molecule type" value="Genomic_DNA"/>
</dbReference>
<feature type="compositionally biased region" description="Gly residues" evidence="1">
    <location>
        <begin position="326"/>
        <end position="337"/>
    </location>
</feature>
<feature type="compositionally biased region" description="Basic and acidic residues" evidence="1">
    <location>
        <begin position="360"/>
        <end position="372"/>
    </location>
</feature>
<accession>A0A1A7VP71</accession>
<name>A0A1A7VP71_PLAKH</name>
<dbReference type="EMBL" id="CWHR02000006">
    <property type="protein sequence ID" value="SBO23873.1"/>
    <property type="molecule type" value="Genomic_DNA"/>
</dbReference>
<dbReference type="VEuPathDB" id="PlasmoDB:PKNH_0720100"/>
<feature type="compositionally biased region" description="Polar residues" evidence="1">
    <location>
        <begin position="1068"/>
        <end position="1095"/>
    </location>
</feature>
<dbReference type="GO" id="GO:0031593">
    <property type="term" value="F:polyubiquitin modification-dependent protein binding"/>
    <property type="evidence" value="ECO:0007669"/>
    <property type="project" value="TreeGrafter"/>
</dbReference>
<dbReference type="InterPro" id="IPR000626">
    <property type="entry name" value="Ubiquitin-like_dom"/>
</dbReference>
<evidence type="ECO:0000313" key="5">
    <source>
        <dbReference type="EMBL" id="SBO23873.1"/>
    </source>
</evidence>
<feature type="transmembrane region" description="Helical" evidence="2">
    <location>
        <begin position="822"/>
        <end position="841"/>
    </location>
</feature>
<sequence>MEEEGNMKIKIKTIDNEEFELTVKGDTSAEEIKNIIAERKSVDKQDIRLIYQGQCLANEKSIADYNIQNDHIIHLVLRKKENSASPNDENGNSANSANALNGKTDSTNTNANANASANIFRSNDGNVMADPLNINFSSNVHLNSSSANIPNGGTASNMPNSTANPNVTSSSTPVYFTHMRLTRNDNMDGDLMGQTNICSLLNDIMSQVNINPNIIYGAATAAATAAANATGAGTMGSGLGGAMGSGLGGAMGSGLGSAMGSGLGSAMGNGENIFTAAMRTGGINANPNEFVTASYVNGANDQKAEAVSAKGCVETGADVKSQGRSGTKGGENGGETHAGGEQAGQSKGESSSDNSHTKHKVNEEDYTKEQNKKMRKLKKKRKNYNKDMKVSNKIKKNGKYHFSHSSKDDSSSSSSHSGSSLMSVYSTMKDEEEKKKALKLKKHSKKKKLKNKHMKKSYYSSSSSSESSTDGQQEDEQDEDDYDDDDADELAKKEKKYRKKEKEKKKRKKKRYLFDPNFLYHQNYMYHPNSISHARINDHFNRIFKGRNDMRLAPTYPPFVMDHGGRGSLGTRFYGESRNSLKYGRDDLSDTNENANGTSNHNLMGDFAQQKERRKKAYSSSKALFGNIGAQDNLVDLPGSNLKTGGTGKATSHPPSGDGCSADSDQISERKKYHCRGLHHRCNPLLTGGPMDEHNYPRRGSYANIVPLSDIERNNEIVRNDSMRTNSRVAINEEEGALLSDNNSLSANVRSIQMSSDRRNSTLGRSDLKCLNDANDSEHKNMEVNIPWRVIEQLLVLLEEETGYRRPDLSSYINSYYNTNSIFVFFYLFVHINNIINSIIIQFNHSNFMNNDISMSSFSRISIILSLASVVFSRLSNFFFVFYDNFYCNNYGRRHYRYSDPINHQFLREIRNLYYSNNERNPHSNRSSRFFQNGLFPNGNYATGNMDAFNNDSASYLHNVTDNYYPLPYNDLRNSTNRTNLQQEFEDYYKNYLTTVKGNKNMLLKKEFLTHKERSNNAGECSKIKEDGVSSSRGVGKGDKVVGNSNPRSDKNISTKYRQFGQWNGISNHVSNHLNNTGNGHSNNPFSNFPGQGNKSLLYPGLKERNHEKEAQKKQKDGSKAHTLKKQLKDGNSFKGYSSADANESSSNSGAGNARNAGNAEKMGNSGEGGPLNHILSDLIKNKDEEMENGKMASNRSHPRSVQHEDEAKGDALNATNSNFASCDSNMDDMYDVSDDGKDKEVANVKDNPKEEDKDEKHTDNGKDNHPTAIPEKENPTDKHTTPQGKKETQQIVAQPGDLRKGTDSRTDNSTSVDIRNPPPVVNNTPPMPNMNFSNILNCVQSQLSGGGSSAQMEPPRDKFEGMPEEVKNRYKTWVENTQIFSGQMIKICRNKRPLSNAYIGNGSSKDQISFSNLLPFIWKRNMSTINLDMNLELSDDLLNAFDMHVLDFVKKSIKNNEDYKLEKFKYPTLSLCEKLFEEMEKKDK</sequence>
<dbReference type="SUPFAM" id="SSF54236">
    <property type="entry name" value="Ubiquitin-like"/>
    <property type="match status" value="1"/>
</dbReference>
<feature type="compositionally biased region" description="Polar residues" evidence="1">
    <location>
        <begin position="1214"/>
        <end position="1225"/>
    </location>
</feature>
<organism evidence="5 7">
    <name type="scientific">Plasmodium knowlesi (strain H)</name>
    <dbReference type="NCBI Taxonomy" id="5851"/>
    <lineage>
        <taxon>Eukaryota</taxon>
        <taxon>Sar</taxon>
        <taxon>Alveolata</taxon>
        <taxon>Apicomplexa</taxon>
        <taxon>Aconoidasida</taxon>
        <taxon>Haemosporida</taxon>
        <taxon>Plasmodiidae</taxon>
        <taxon>Plasmodium</taxon>
        <taxon>Plasmodium (Plasmodium)</taxon>
    </lineage>
</organism>
<evidence type="ECO:0000313" key="6">
    <source>
        <dbReference type="Proteomes" id="UP000182128"/>
    </source>
</evidence>
<keyword evidence="2" id="KW-1133">Transmembrane helix</keyword>
<feature type="compositionally biased region" description="Low complexity" evidence="1">
    <location>
        <begin position="457"/>
        <end position="471"/>
    </location>
</feature>
<evidence type="ECO:0000256" key="2">
    <source>
        <dbReference type="SAM" id="Phobius"/>
    </source>
</evidence>
<dbReference type="PANTHER" id="PTHR15204">
    <property type="entry name" value="LARGE PROLINE-RICH PROTEIN BAG6"/>
    <property type="match status" value="1"/>
</dbReference>
<dbReference type="CDD" id="cd17039">
    <property type="entry name" value="Ubl_ubiquitin_like"/>
    <property type="match status" value="1"/>
</dbReference>
<dbReference type="GO" id="GO:0051787">
    <property type="term" value="F:misfolded protein binding"/>
    <property type="evidence" value="ECO:0007669"/>
    <property type="project" value="TreeGrafter"/>
</dbReference>